<keyword evidence="6" id="KW-0238">DNA-binding</keyword>
<evidence type="ECO:0000256" key="8">
    <source>
        <dbReference type="RuleBase" id="RU364100"/>
    </source>
</evidence>
<dbReference type="InterPro" id="IPR003738">
    <property type="entry name" value="SRAP"/>
</dbReference>
<dbReference type="AlphaFoldDB" id="A0A4R4KCQ4"/>
<evidence type="ECO:0000313" key="9">
    <source>
        <dbReference type="EMBL" id="TDB64506.1"/>
    </source>
</evidence>
<dbReference type="GO" id="GO:0008233">
    <property type="term" value="F:peptidase activity"/>
    <property type="evidence" value="ECO:0007669"/>
    <property type="project" value="UniProtKB-KW"/>
</dbReference>
<dbReference type="Pfam" id="PF02586">
    <property type="entry name" value="SRAP"/>
    <property type="match status" value="1"/>
</dbReference>
<dbReference type="Gene3D" id="3.90.1680.10">
    <property type="entry name" value="SOS response associated peptidase-like"/>
    <property type="match status" value="1"/>
</dbReference>
<keyword evidence="2 8" id="KW-0645">Protease</keyword>
<organism evidence="9 10">
    <name type="scientific">Arundinibacter roseus</name>
    <dbReference type="NCBI Taxonomy" id="2070510"/>
    <lineage>
        <taxon>Bacteria</taxon>
        <taxon>Pseudomonadati</taxon>
        <taxon>Bacteroidota</taxon>
        <taxon>Cytophagia</taxon>
        <taxon>Cytophagales</taxon>
        <taxon>Spirosomataceae</taxon>
        <taxon>Arundinibacter</taxon>
    </lineage>
</organism>
<evidence type="ECO:0000256" key="3">
    <source>
        <dbReference type="ARBA" id="ARBA00022763"/>
    </source>
</evidence>
<evidence type="ECO:0000256" key="5">
    <source>
        <dbReference type="ARBA" id="ARBA00023124"/>
    </source>
</evidence>
<evidence type="ECO:0000256" key="7">
    <source>
        <dbReference type="ARBA" id="ARBA00023239"/>
    </source>
</evidence>
<evidence type="ECO:0000256" key="2">
    <source>
        <dbReference type="ARBA" id="ARBA00022670"/>
    </source>
</evidence>
<dbReference type="GO" id="GO:0016829">
    <property type="term" value="F:lyase activity"/>
    <property type="evidence" value="ECO:0007669"/>
    <property type="project" value="UniProtKB-KW"/>
</dbReference>
<protein>
    <recommendedName>
        <fullName evidence="8">Abasic site processing protein</fullName>
        <ecNumber evidence="8">3.4.-.-</ecNumber>
    </recommendedName>
</protein>
<comment type="similarity">
    <text evidence="1 8">Belongs to the SOS response-associated peptidase family.</text>
</comment>
<dbReference type="GO" id="GO:0003697">
    <property type="term" value="F:single-stranded DNA binding"/>
    <property type="evidence" value="ECO:0007669"/>
    <property type="project" value="InterPro"/>
</dbReference>
<dbReference type="GO" id="GO:0006508">
    <property type="term" value="P:proteolysis"/>
    <property type="evidence" value="ECO:0007669"/>
    <property type="project" value="UniProtKB-KW"/>
</dbReference>
<keyword evidence="5" id="KW-0190">Covalent protein-DNA linkage</keyword>
<keyword evidence="4 8" id="KW-0378">Hydrolase</keyword>
<keyword evidence="10" id="KW-1185">Reference proteome</keyword>
<evidence type="ECO:0000256" key="6">
    <source>
        <dbReference type="ARBA" id="ARBA00023125"/>
    </source>
</evidence>
<evidence type="ECO:0000256" key="4">
    <source>
        <dbReference type="ARBA" id="ARBA00022801"/>
    </source>
</evidence>
<name>A0A4R4KCQ4_9BACT</name>
<dbReference type="OrthoDB" id="9782620at2"/>
<dbReference type="Proteomes" id="UP000295706">
    <property type="component" value="Unassembled WGS sequence"/>
</dbReference>
<reference evidence="9 10" key="1">
    <citation type="submission" date="2019-02" db="EMBL/GenBank/DDBJ databases">
        <title>Arundinibacter roseus gen. nov., sp. nov., a new member of the family Cytophagaceae.</title>
        <authorList>
            <person name="Szuroczki S."/>
            <person name="Khayer B."/>
            <person name="Sproer C."/>
            <person name="Toumi M."/>
            <person name="Szabo A."/>
            <person name="Felfoldi T."/>
            <person name="Schumann P."/>
            <person name="Toth E."/>
        </authorList>
    </citation>
    <scope>NUCLEOTIDE SEQUENCE [LARGE SCALE GENOMIC DNA]</scope>
    <source>
        <strain evidence="9 10">DMA-k-7a</strain>
    </source>
</reference>
<dbReference type="EMBL" id="SMJU01000007">
    <property type="protein sequence ID" value="TDB64506.1"/>
    <property type="molecule type" value="Genomic_DNA"/>
</dbReference>
<dbReference type="SUPFAM" id="SSF143081">
    <property type="entry name" value="BB1717-like"/>
    <property type="match status" value="1"/>
</dbReference>
<dbReference type="PANTHER" id="PTHR13604:SF0">
    <property type="entry name" value="ABASIC SITE PROCESSING PROTEIN HMCES"/>
    <property type="match status" value="1"/>
</dbReference>
<evidence type="ECO:0000313" key="10">
    <source>
        <dbReference type="Proteomes" id="UP000295706"/>
    </source>
</evidence>
<dbReference type="RefSeq" id="WP_132118116.1">
    <property type="nucleotide sequence ID" value="NZ_SMJU01000007.1"/>
</dbReference>
<gene>
    <name evidence="9" type="ORF">EZE20_12580</name>
</gene>
<dbReference type="PANTHER" id="PTHR13604">
    <property type="entry name" value="DC12-RELATED"/>
    <property type="match status" value="1"/>
</dbReference>
<dbReference type="EC" id="3.4.-.-" evidence="8"/>
<evidence type="ECO:0000256" key="1">
    <source>
        <dbReference type="ARBA" id="ARBA00008136"/>
    </source>
</evidence>
<dbReference type="GO" id="GO:0106300">
    <property type="term" value="P:protein-DNA covalent cross-linking repair"/>
    <property type="evidence" value="ECO:0007669"/>
    <property type="project" value="InterPro"/>
</dbReference>
<dbReference type="InterPro" id="IPR036590">
    <property type="entry name" value="SRAP-like"/>
</dbReference>
<sequence length="245" mass="27819">MCYYNSLTIKKKELAQKYALLEEKVPEFAPIVIASGFEIPIWPILTAQQPDRFIKATWGLIPAWIKTDEQAMKLRISTLNARSETIHEKPAFKAASNLAQRCLIPSTGFFEWQTVGKKKYPYFIYIENQPIFSMAGLWEEWTDEKNVVHHTFSILTVEANPLMAQIHNTKKRMPAILPDKQAQLWLDTTLPVRDAARLLRPFDSAGLKAHTIRPIGGKTSKGESSSVHEPYTYPELSGQLSIFGS</sequence>
<comment type="caution">
    <text evidence="9">The sequence shown here is derived from an EMBL/GenBank/DDBJ whole genome shotgun (WGS) entry which is preliminary data.</text>
</comment>
<proteinExistence type="inferred from homology"/>
<accession>A0A4R4KCQ4</accession>
<keyword evidence="3" id="KW-0227">DNA damage</keyword>
<keyword evidence="7" id="KW-0456">Lyase</keyword>